<evidence type="ECO:0000313" key="1">
    <source>
        <dbReference type="EMBL" id="KAJ5464334.1"/>
    </source>
</evidence>
<dbReference type="GeneID" id="81593657"/>
<dbReference type="RefSeq" id="XP_056771181.1">
    <property type="nucleotide sequence ID" value="XM_056903414.1"/>
</dbReference>
<evidence type="ECO:0000313" key="2">
    <source>
        <dbReference type="Proteomes" id="UP001213681"/>
    </source>
</evidence>
<dbReference type="EMBL" id="JAPVEA010000001">
    <property type="protein sequence ID" value="KAJ5464334.1"/>
    <property type="molecule type" value="Genomic_DNA"/>
</dbReference>
<dbReference type="AlphaFoldDB" id="A0AAD6CI32"/>
<keyword evidence="2" id="KW-1185">Reference proteome</keyword>
<protein>
    <submittedName>
        <fullName evidence="1">Uncharacterized protein</fullName>
    </submittedName>
</protein>
<proteinExistence type="predicted"/>
<accession>A0AAD6CI32</accession>
<gene>
    <name evidence="1" type="ORF">N7458_000020</name>
</gene>
<reference evidence="1" key="2">
    <citation type="journal article" date="2023" name="IMA Fungus">
        <title>Comparative genomic study of the Penicillium genus elucidates a diverse pangenome and 15 lateral gene transfer events.</title>
        <authorList>
            <person name="Petersen C."/>
            <person name="Sorensen T."/>
            <person name="Nielsen M.R."/>
            <person name="Sondergaard T.E."/>
            <person name="Sorensen J.L."/>
            <person name="Fitzpatrick D.A."/>
            <person name="Frisvad J.C."/>
            <person name="Nielsen K.L."/>
        </authorList>
    </citation>
    <scope>NUCLEOTIDE SEQUENCE</scope>
    <source>
        <strain evidence="1">IBT 16125</strain>
    </source>
</reference>
<name>A0AAD6CI32_9EURO</name>
<comment type="caution">
    <text evidence="1">The sequence shown here is derived from an EMBL/GenBank/DDBJ whole genome shotgun (WGS) entry which is preliminary data.</text>
</comment>
<reference evidence="1" key="1">
    <citation type="submission" date="2022-12" db="EMBL/GenBank/DDBJ databases">
        <authorList>
            <person name="Petersen C."/>
        </authorList>
    </citation>
    <scope>NUCLEOTIDE SEQUENCE</scope>
    <source>
        <strain evidence="1">IBT 16125</strain>
    </source>
</reference>
<sequence>MNTSPNHEKFQLTTPAKMDQAAYENYLTQVNLGKIRDIAEQYYDDSLEISSGGVTYNKTQLLRLMDVTAEQLVESFELVNFYQAEDGIAAEVKTTFVAKKDVTKEPFEKCGFPEAYIELKKGESFVAHSLYTYKIKCGKFVFSRGFSA</sequence>
<dbReference type="Proteomes" id="UP001213681">
    <property type="component" value="Unassembled WGS sequence"/>
</dbReference>
<organism evidence="1 2">
    <name type="scientific">Penicillium daleae</name>
    <dbReference type="NCBI Taxonomy" id="63821"/>
    <lineage>
        <taxon>Eukaryota</taxon>
        <taxon>Fungi</taxon>
        <taxon>Dikarya</taxon>
        <taxon>Ascomycota</taxon>
        <taxon>Pezizomycotina</taxon>
        <taxon>Eurotiomycetes</taxon>
        <taxon>Eurotiomycetidae</taxon>
        <taxon>Eurotiales</taxon>
        <taxon>Aspergillaceae</taxon>
        <taxon>Penicillium</taxon>
    </lineage>
</organism>